<dbReference type="Proteomes" id="UP001212152">
    <property type="component" value="Unassembled WGS sequence"/>
</dbReference>
<feature type="region of interest" description="Disordered" evidence="1">
    <location>
        <begin position="299"/>
        <end position="321"/>
    </location>
</feature>
<gene>
    <name evidence="3" type="ORF">HDU87_004833</name>
</gene>
<keyword evidence="2" id="KW-0472">Membrane</keyword>
<keyword evidence="2" id="KW-1133">Transmembrane helix</keyword>
<sequence>MVQFQDATVPSAATTAALLAAVPALGVATRFFDAIMPDHGAPPHQRKTAIKMLAMSSFRFSCICLDLYNAREFWQNWSRPENLSQEWWNLALFNAAVYTSMIIYEMAAYEATATTWIHHLTVGLAQASLLVHLNVPPLFPHFIYLYRMGTLFGSPMSFVVGYYVLEKNEKQTMLRKKRILRLGLAQYQISCGVAALACLAYSISNFGNMSNGQRALAMMCMAGMIPDQFTYFSAVNRWQRRLSAELERRLSSPLADIKRRISVSISPKIKTFGEGIKRRMSLSPTSPPMSPVNPEFSPVTPQSFTFPEPRPLSRPASAINRRRPVHEVAEVDVGR</sequence>
<dbReference type="EMBL" id="JADGJQ010000038">
    <property type="protein sequence ID" value="KAJ3176694.1"/>
    <property type="molecule type" value="Genomic_DNA"/>
</dbReference>
<evidence type="ECO:0000256" key="1">
    <source>
        <dbReference type="SAM" id="MobiDB-lite"/>
    </source>
</evidence>
<feature type="transmembrane region" description="Helical" evidence="2">
    <location>
        <begin position="116"/>
        <end position="135"/>
    </location>
</feature>
<keyword evidence="4" id="KW-1185">Reference proteome</keyword>
<name>A0AAD5TI45_9FUNG</name>
<feature type="transmembrane region" description="Helical" evidence="2">
    <location>
        <begin position="141"/>
        <end position="165"/>
    </location>
</feature>
<feature type="transmembrane region" description="Helical" evidence="2">
    <location>
        <begin position="90"/>
        <end position="109"/>
    </location>
</feature>
<reference evidence="3" key="1">
    <citation type="submission" date="2020-05" db="EMBL/GenBank/DDBJ databases">
        <title>Phylogenomic resolution of chytrid fungi.</title>
        <authorList>
            <person name="Stajich J.E."/>
            <person name="Amses K."/>
            <person name="Simmons R."/>
            <person name="Seto K."/>
            <person name="Myers J."/>
            <person name="Bonds A."/>
            <person name="Quandt C.A."/>
            <person name="Barry K."/>
            <person name="Liu P."/>
            <person name="Grigoriev I."/>
            <person name="Longcore J.E."/>
            <person name="James T.Y."/>
        </authorList>
    </citation>
    <scope>NUCLEOTIDE SEQUENCE</scope>
    <source>
        <strain evidence="3">JEL0379</strain>
    </source>
</reference>
<protein>
    <submittedName>
        <fullName evidence="3">Uncharacterized protein</fullName>
    </submittedName>
</protein>
<organism evidence="3 4">
    <name type="scientific">Geranomyces variabilis</name>
    <dbReference type="NCBI Taxonomy" id="109894"/>
    <lineage>
        <taxon>Eukaryota</taxon>
        <taxon>Fungi</taxon>
        <taxon>Fungi incertae sedis</taxon>
        <taxon>Chytridiomycota</taxon>
        <taxon>Chytridiomycota incertae sedis</taxon>
        <taxon>Chytridiomycetes</taxon>
        <taxon>Spizellomycetales</taxon>
        <taxon>Powellomycetaceae</taxon>
        <taxon>Geranomyces</taxon>
    </lineage>
</organism>
<keyword evidence="2" id="KW-0812">Transmembrane</keyword>
<feature type="transmembrane region" description="Helical" evidence="2">
    <location>
        <begin position="185"/>
        <end position="203"/>
    </location>
</feature>
<comment type="caution">
    <text evidence="3">The sequence shown here is derived from an EMBL/GenBank/DDBJ whole genome shotgun (WGS) entry which is preliminary data.</text>
</comment>
<dbReference type="AlphaFoldDB" id="A0AAD5TI45"/>
<accession>A0AAD5TI45</accession>
<evidence type="ECO:0000313" key="3">
    <source>
        <dbReference type="EMBL" id="KAJ3176694.1"/>
    </source>
</evidence>
<feature type="transmembrane region" description="Helical" evidence="2">
    <location>
        <begin position="12"/>
        <end position="32"/>
    </location>
</feature>
<proteinExistence type="predicted"/>
<evidence type="ECO:0000313" key="4">
    <source>
        <dbReference type="Proteomes" id="UP001212152"/>
    </source>
</evidence>
<evidence type="ECO:0000256" key="2">
    <source>
        <dbReference type="SAM" id="Phobius"/>
    </source>
</evidence>